<name>A0AAW6LKB6_RHOSG</name>
<protein>
    <submittedName>
        <fullName evidence="1">Uncharacterized protein</fullName>
    </submittedName>
</protein>
<reference evidence="1" key="1">
    <citation type="submission" date="2023-02" db="EMBL/GenBank/DDBJ databases">
        <title>A novel hydrolase synthesized by Rhodococcus erythropolis HQ is responsible for the detoxification of Zearalenone.</title>
        <authorList>
            <person name="Hu J."/>
            <person name="Xu J."/>
        </authorList>
    </citation>
    <scope>NUCLEOTIDE SEQUENCE</scope>
    <source>
        <strain evidence="1">HQ</strain>
    </source>
</reference>
<dbReference type="RefSeq" id="WP_275232344.1">
    <property type="nucleotide sequence ID" value="NZ_JARDXE010000017.1"/>
</dbReference>
<comment type="caution">
    <text evidence="1">The sequence shown here is derived from an EMBL/GenBank/DDBJ whole genome shotgun (WGS) entry which is preliminary data.</text>
</comment>
<sequence>MSADGIRPTDEQLAEWNEAYSGGGTSFPEYYQEDHYELIQGMISELIAHRKFKAILVNAAAAITKAEEHV</sequence>
<evidence type="ECO:0000313" key="1">
    <source>
        <dbReference type="EMBL" id="MDE8648107.1"/>
    </source>
</evidence>
<evidence type="ECO:0000313" key="2">
    <source>
        <dbReference type="Proteomes" id="UP001217325"/>
    </source>
</evidence>
<dbReference type="Proteomes" id="UP001217325">
    <property type="component" value="Unassembled WGS sequence"/>
</dbReference>
<gene>
    <name evidence="1" type="ORF">PXH69_24375</name>
</gene>
<accession>A0AAW6LKB6</accession>
<dbReference type="AlphaFoldDB" id="A0AAW6LKB6"/>
<dbReference type="EMBL" id="JARDXE010000017">
    <property type="protein sequence ID" value="MDE8648107.1"/>
    <property type="molecule type" value="Genomic_DNA"/>
</dbReference>
<organism evidence="1 2">
    <name type="scientific">Rhodococcus qingshengii</name>
    <dbReference type="NCBI Taxonomy" id="334542"/>
    <lineage>
        <taxon>Bacteria</taxon>
        <taxon>Bacillati</taxon>
        <taxon>Actinomycetota</taxon>
        <taxon>Actinomycetes</taxon>
        <taxon>Mycobacteriales</taxon>
        <taxon>Nocardiaceae</taxon>
        <taxon>Rhodococcus</taxon>
        <taxon>Rhodococcus erythropolis group</taxon>
    </lineage>
</organism>
<proteinExistence type="predicted"/>